<sequence>MRFGVSLPDDLSRELDLLAAKVNVSRSELVEQALRNMLSDYIHYLVPHDCDGVMVALCPESRGSEDIIEQYSDIAETYIHAHRNGKCFEVLMLSGPSQRISELHGKLLAAGCGVRFLPSLSLESYFSMPESAAQPTRKGEERVTL</sequence>
<reference evidence="7 8" key="1">
    <citation type="journal article" date="2010" name="Appl. Environ. Microbiol.">
        <title>The genome sequence of the crenarchaeon Acidilobus saccharovorans supports a new order, Acidilobales, and suggests an important ecological role in terrestrial acidic hot springs.</title>
        <authorList>
            <person name="Mardanov A.V."/>
            <person name="Svetlitchnyi V.A."/>
            <person name="Beletsky A.V."/>
            <person name="Prokofeva M.I."/>
            <person name="Bonch-Osmolovskaya E.A."/>
            <person name="Ravin N.V."/>
            <person name="Skryabin K.G."/>
        </authorList>
    </citation>
    <scope>NUCLEOTIDE SEQUENCE [LARGE SCALE GENOMIC DNA]</scope>
    <source>
        <strain evidence="8">DSM 16705 / JCM 18335 / VKM B-2471 / 345-15</strain>
    </source>
</reference>
<evidence type="ECO:0000256" key="1">
    <source>
        <dbReference type="ARBA" id="ARBA00008478"/>
    </source>
</evidence>
<dbReference type="CDD" id="cd22231">
    <property type="entry name" value="RHH_NikR_HicB-like"/>
    <property type="match status" value="1"/>
</dbReference>
<dbReference type="InParanoid" id="D9Q0T5"/>
<dbReference type="InterPro" id="IPR010985">
    <property type="entry name" value="Ribbon_hlx_hlx"/>
</dbReference>
<dbReference type="eggNOG" id="arCOG01008">
    <property type="taxonomic scope" value="Archaea"/>
</dbReference>
<dbReference type="InterPro" id="IPR027271">
    <property type="entry name" value="Acetolactate_synth/TF_NikR_C"/>
</dbReference>
<dbReference type="InterPro" id="IPR045865">
    <property type="entry name" value="ACT-like_dom_sf"/>
</dbReference>
<evidence type="ECO:0000259" key="6">
    <source>
        <dbReference type="Pfam" id="PF08753"/>
    </source>
</evidence>
<dbReference type="EMBL" id="CP001742">
    <property type="protein sequence ID" value="ADL18923.1"/>
    <property type="molecule type" value="Genomic_DNA"/>
</dbReference>
<evidence type="ECO:0000256" key="4">
    <source>
        <dbReference type="ARBA" id="ARBA00023163"/>
    </source>
</evidence>
<dbReference type="SUPFAM" id="SSF47598">
    <property type="entry name" value="Ribbon-helix-helix"/>
    <property type="match status" value="1"/>
</dbReference>
<keyword evidence="8" id="KW-1185">Reference proteome</keyword>
<dbReference type="Gene3D" id="1.10.1220.10">
    <property type="entry name" value="Met repressor-like"/>
    <property type="match status" value="1"/>
</dbReference>
<dbReference type="HOGENOM" id="CLU_113319_3_0_2"/>
<evidence type="ECO:0000256" key="2">
    <source>
        <dbReference type="ARBA" id="ARBA00023015"/>
    </source>
</evidence>
<dbReference type="Pfam" id="PF01402">
    <property type="entry name" value="RHH_1"/>
    <property type="match status" value="1"/>
</dbReference>
<dbReference type="Pfam" id="PF08753">
    <property type="entry name" value="NikR_C"/>
    <property type="match status" value="1"/>
</dbReference>
<dbReference type="InterPro" id="IPR013321">
    <property type="entry name" value="Arc_rbn_hlx_hlx"/>
</dbReference>
<evidence type="ECO:0000313" key="8">
    <source>
        <dbReference type="Proteomes" id="UP000000346"/>
    </source>
</evidence>
<dbReference type="GO" id="GO:0006355">
    <property type="term" value="P:regulation of DNA-templated transcription"/>
    <property type="evidence" value="ECO:0007669"/>
    <property type="project" value="InterPro"/>
</dbReference>
<protein>
    <submittedName>
        <fullName evidence="7">Putative transcriptional regulator, CopG family</fullName>
    </submittedName>
</protein>
<organism evidence="7 8">
    <name type="scientific">Acidilobus saccharovorans (strain DSM 16705 / JCM 18335 / VKM B-2471 / 345-15)</name>
    <dbReference type="NCBI Taxonomy" id="666510"/>
    <lineage>
        <taxon>Archaea</taxon>
        <taxon>Thermoproteota</taxon>
        <taxon>Thermoprotei</taxon>
        <taxon>Acidilobales</taxon>
        <taxon>Acidilobaceae</taxon>
        <taxon>Acidilobus</taxon>
    </lineage>
</organism>
<evidence type="ECO:0000256" key="3">
    <source>
        <dbReference type="ARBA" id="ARBA00023125"/>
    </source>
</evidence>
<dbReference type="KEGG" id="asc:ASAC_0516"/>
<dbReference type="GO" id="GO:0003677">
    <property type="term" value="F:DNA binding"/>
    <property type="evidence" value="ECO:0007669"/>
    <property type="project" value="UniProtKB-KW"/>
</dbReference>
<dbReference type="AlphaFoldDB" id="D9Q0T5"/>
<name>D9Q0T5_ACIS3</name>
<keyword evidence="3" id="KW-0238">DNA-binding</keyword>
<evidence type="ECO:0000259" key="5">
    <source>
        <dbReference type="Pfam" id="PF01402"/>
    </source>
</evidence>
<dbReference type="Gene3D" id="3.30.70.1150">
    <property type="entry name" value="ACT-like. Chain A, domain 2"/>
    <property type="match status" value="1"/>
</dbReference>
<dbReference type="SUPFAM" id="SSF55021">
    <property type="entry name" value="ACT-like"/>
    <property type="match status" value="1"/>
</dbReference>
<dbReference type="STRING" id="666510.ASAC_0516"/>
<accession>D9Q0T5</accession>
<dbReference type="PANTHER" id="PTHR34719:SF2">
    <property type="entry name" value="NICKEL-RESPONSIVE REGULATOR"/>
    <property type="match status" value="1"/>
</dbReference>
<comment type="similarity">
    <text evidence="1">Belongs to the transcriptional regulatory CopG/NikR family.</text>
</comment>
<dbReference type="Proteomes" id="UP000000346">
    <property type="component" value="Chromosome"/>
</dbReference>
<feature type="domain" description="Ribbon-helix-helix protein CopG" evidence="5">
    <location>
        <begin position="1"/>
        <end position="36"/>
    </location>
</feature>
<dbReference type="InterPro" id="IPR050192">
    <property type="entry name" value="CopG/NikR_regulator"/>
</dbReference>
<keyword evidence="4" id="KW-0804">Transcription</keyword>
<dbReference type="InterPro" id="IPR014864">
    <property type="entry name" value="TF_NikR_Ni-bd_C"/>
</dbReference>
<feature type="domain" description="Transcription factor NikR nickel binding C-terminal" evidence="6">
    <location>
        <begin position="66"/>
        <end position="110"/>
    </location>
</feature>
<gene>
    <name evidence="7" type="ordered locus">ASAC_0516</name>
</gene>
<keyword evidence="2" id="KW-0805">Transcription regulation</keyword>
<evidence type="ECO:0000313" key="7">
    <source>
        <dbReference type="EMBL" id="ADL18923.1"/>
    </source>
</evidence>
<dbReference type="InterPro" id="IPR002145">
    <property type="entry name" value="CopG"/>
</dbReference>
<proteinExistence type="inferred from homology"/>
<dbReference type="PANTHER" id="PTHR34719">
    <property type="entry name" value="NICKEL-RESPONSIVE REGULATOR"/>
    <property type="match status" value="1"/>
</dbReference>